<dbReference type="RefSeq" id="WP_061400635.1">
    <property type="nucleotide sequence ID" value="NZ_LSNG01000034.1"/>
</dbReference>
<feature type="domain" description="Glycosyltransferase 2-like" evidence="2">
    <location>
        <begin position="280"/>
        <end position="408"/>
    </location>
</feature>
<feature type="transmembrane region" description="Helical" evidence="1">
    <location>
        <begin position="165"/>
        <end position="183"/>
    </location>
</feature>
<feature type="transmembrane region" description="Helical" evidence="1">
    <location>
        <begin position="9"/>
        <end position="28"/>
    </location>
</feature>
<keyword evidence="1" id="KW-0812">Transmembrane</keyword>
<feature type="transmembrane region" description="Helical" evidence="1">
    <location>
        <begin position="34"/>
        <end position="54"/>
    </location>
</feature>
<sequence>MENYHKSKILAILIGILPLIFEFSSNIWKGDNGFFIVSAAYGLILLLLALSIPLEDLDQWFLEKTLSLLSVFLALAVVLNNLDIFPLSEIGALYQLTIISYMGILYFLDRHFNAKNLVLLLLNLNILAQLSIKAGTLLILIISVLTFVFYLIRVVVTFSEQLRPFLLCVYLIVLLISLVWYVPELPDFVLKNLSWSIGSIILLIEIIGSIFYLKVKGHLRPTSHLIVGIIIFLIINEISMLVAESNVLNTSYLVLIFILSLSIVNIFGNISLGKKQVKISVLIPAYNSAKTIVEALESIKNQTYQNWEIILINDGSQDETEEILRRYLGNTKLPLKYTRQTHHNYFKAIRHGLKYASGEIIFVLDADKILFNQNVFYRAVSTILGEKCDGMFVGIRAMYQRLKDGKFHLVRPYYRNEVSLIKTALGLGKNIYTNYAFWRRETFETSVYENYLINGMPVWYNAENNLGLRVVNGNFVGLKYRVSKKVNLGDNSLKQNNSKTLFELSTNLRTLHHIVSRINVPAYSTQATLYNLINRLHIASLYPSIFKQGQTSLKEITPLVVKNIKDSELDNVYLKTIVDFSNNFDPQKTAKIVIPKGTKIYWGTEIDEFSNKLSKNMLDQFYYNLMKIISQGTTIYKIKKDDQKKLEQILDFFTIRDYVRIISN</sequence>
<evidence type="ECO:0000256" key="1">
    <source>
        <dbReference type="SAM" id="Phobius"/>
    </source>
</evidence>
<dbReference type="InterPro" id="IPR001173">
    <property type="entry name" value="Glyco_trans_2-like"/>
</dbReference>
<feature type="transmembrane region" description="Helical" evidence="1">
    <location>
        <begin position="225"/>
        <end position="243"/>
    </location>
</feature>
<evidence type="ECO:0000313" key="4">
    <source>
        <dbReference type="Proteomes" id="UP000070346"/>
    </source>
</evidence>
<comment type="caution">
    <text evidence="3">The sequence shown here is derived from an EMBL/GenBank/DDBJ whole genome shotgun (WGS) entry which is preliminary data.</text>
</comment>
<feature type="transmembrane region" description="Helical" evidence="1">
    <location>
        <begin position="138"/>
        <end position="158"/>
    </location>
</feature>
<dbReference type="Pfam" id="PF00535">
    <property type="entry name" value="Glycos_transf_2"/>
    <property type="match status" value="1"/>
</dbReference>
<dbReference type="PANTHER" id="PTHR43685:SF2">
    <property type="entry name" value="GLYCOSYLTRANSFERASE 2-LIKE DOMAIN-CONTAINING PROTEIN"/>
    <property type="match status" value="1"/>
</dbReference>
<organism evidence="3 4">
    <name type="scientific">Lactobacillus johnsonii</name>
    <dbReference type="NCBI Taxonomy" id="33959"/>
    <lineage>
        <taxon>Bacteria</taxon>
        <taxon>Bacillati</taxon>
        <taxon>Bacillota</taxon>
        <taxon>Bacilli</taxon>
        <taxon>Lactobacillales</taxon>
        <taxon>Lactobacillaceae</taxon>
        <taxon>Lactobacillus</taxon>
    </lineage>
</organism>
<dbReference type="PANTHER" id="PTHR43685">
    <property type="entry name" value="GLYCOSYLTRANSFERASE"/>
    <property type="match status" value="1"/>
</dbReference>
<accession>A0A9X0J6B0</accession>
<dbReference type="OrthoDB" id="396512at2"/>
<evidence type="ECO:0000259" key="2">
    <source>
        <dbReference type="Pfam" id="PF00535"/>
    </source>
</evidence>
<dbReference type="Gene3D" id="3.90.550.10">
    <property type="entry name" value="Spore Coat Polysaccharide Biosynthesis Protein SpsA, Chain A"/>
    <property type="match status" value="1"/>
</dbReference>
<dbReference type="SUPFAM" id="SSF53448">
    <property type="entry name" value="Nucleotide-diphospho-sugar transferases"/>
    <property type="match status" value="1"/>
</dbReference>
<reference evidence="3 4" key="1">
    <citation type="submission" date="2016-02" db="EMBL/GenBank/DDBJ databases">
        <title>Complete Genome Sequences of Lactobacillus johnsonii Strain W1.</title>
        <authorList>
            <person name="Sun Y."/>
            <person name="Wu X."/>
        </authorList>
    </citation>
    <scope>NUCLEOTIDE SEQUENCE [LARGE SCALE GENOMIC DNA]</scope>
    <source>
        <strain evidence="3 4">W1</strain>
    </source>
</reference>
<proteinExistence type="predicted"/>
<dbReference type="AlphaFoldDB" id="A0A9X0J6B0"/>
<feature type="transmembrane region" description="Helical" evidence="1">
    <location>
        <begin position="66"/>
        <end position="85"/>
    </location>
</feature>
<dbReference type="InterPro" id="IPR050834">
    <property type="entry name" value="Glycosyltransf_2"/>
</dbReference>
<feature type="transmembrane region" description="Helical" evidence="1">
    <location>
        <begin position="249"/>
        <end position="268"/>
    </location>
</feature>
<dbReference type="InterPro" id="IPR029044">
    <property type="entry name" value="Nucleotide-diphossugar_trans"/>
</dbReference>
<feature type="transmembrane region" description="Helical" evidence="1">
    <location>
        <begin position="115"/>
        <end position="132"/>
    </location>
</feature>
<evidence type="ECO:0000313" key="3">
    <source>
        <dbReference type="EMBL" id="KXN75733.1"/>
    </source>
</evidence>
<keyword evidence="1" id="KW-1133">Transmembrane helix</keyword>
<protein>
    <submittedName>
        <fullName evidence="3">Glycosyltransferase</fullName>
    </submittedName>
</protein>
<dbReference type="EMBL" id="LSNG01000034">
    <property type="protein sequence ID" value="KXN75733.1"/>
    <property type="molecule type" value="Genomic_DNA"/>
</dbReference>
<keyword evidence="1" id="KW-0472">Membrane</keyword>
<gene>
    <name evidence="3" type="ORF">AYJ53_04710</name>
</gene>
<name>A0A9X0J6B0_LACJH</name>
<feature type="transmembrane region" description="Helical" evidence="1">
    <location>
        <begin position="195"/>
        <end position="213"/>
    </location>
</feature>
<feature type="transmembrane region" description="Helical" evidence="1">
    <location>
        <begin position="91"/>
        <end position="108"/>
    </location>
</feature>
<dbReference type="CDD" id="cd00761">
    <property type="entry name" value="Glyco_tranf_GTA_type"/>
    <property type="match status" value="1"/>
</dbReference>
<dbReference type="Proteomes" id="UP000070346">
    <property type="component" value="Unassembled WGS sequence"/>
</dbReference>